<dbReference type="KEGG" id="cth:Cthe_2494"/>
<name>A3DIB7_ACET2</name>
<evidence type="ECO:0000313" key="2">
    <source>
        <dbReference type="Proteomes" id="UP000002145"/>
    </source>
</evidence>
<dbReference type="Proteomes" id="UP000002145">
    <property type="component" value="Chromosome"/>
</dbReference>
<keyword evidence="2" id="KW-1185">Reference proteome</keyword>
<proteinExistence type="predicted"/>
<reference evidence="2" key="1">
    <citation type="submission" date="2007-02" db="EMBL/GenBank/DDBJ databases">
        <title>Complete sequence of Clostridium thermocellum ATCC 27405.</title>
        <authorList>
            <consortium name="US DOE Joint Genome Institute"/>
            <person name="Copeland A."/>
            <person name="Lucas S."/>
            <person name="Lapidus A."/>
            <person name="Barry K."/>
            <person name="Detter J.C."/>
            <person name="Glavina del Rio T."/>
            <person name="Hammon N."/>
            <person name="Israni S."/>
            <person name="Dalin E."/>
            <person name="Tice H."/>
            <person name="Pitluck S."/>
            <person name="Chertkov O."/>
            <person name="Brettin T."/>
            <person name="Bruce D."/>
            <person name="Han C."/>
            <person name="Tapia R."/>
            <person name="Gilna P."/>
            <person name="Schmutz J."/>
            <person name="Larimer F."/>
            <person name="Land M."/>
            <person name="Hauser L."/>
            <person name="Kyrpides N."/>
            <person name="Mikhailova N."/>
            <person name="Wu J.H.D."/>
            <person name="Newcomb M."/>
            <person name="Richardson P."/>
        </authorList>
    </citation>
    <scope>NUCLEOTIDE SEQUENCE [LARGE SCALE GENOMIC DNA]</scope>
    <source>
        <strain evidence="2">ATCC 27405 / DSM 1237 / JCM 9322 / NBRC 103400 / NCIMB 10682 / NRRL B-4536 / VPI 7372</strain>
    </source>
</reference>
<dbReference type="AlphaFoldDB" id="A3DIB7"/>
<dbReference type="STRING" id="203119.Cthe_2494"/>
<evidence type="ECO:0000313" key="1">
    <source>
        <dbReference type="EMBL" id="ABN53696.1"/>
    </source>
</evidence>
<accession>A3DIB7</accession>
<dbReference type="EMBL" id="CP000568">
    <property type="protein sequence ID" value="ABN53696.1"/>
    <property type="molecule type" value="Genomic_DNA"/>
</dbReference>
<dbReference type="HOGENOM" id="CLU_2381203_0_0_9"/>
<gene>
    <name evidence="1" type="ordered locus">Cthe_2494</name>
</gene>
<organism evidence="1 2">
    <name type="scientific">Acetivibrio thermocellus (strain ATCC 27405 / DSM 1237 / JCM 9322 / NBRC 103400 / NCIMB 10682 / NRRL B-4536 / VPI 7372)</name>
    <name type="common">Clostridium thermocellum</name>
    <dbReference type="NCBI Taxonomy" id="203119"/>
    <lineage>
        <taxon>Bacteria</taxon>
        <taxon>Bacillati</taxon>
        <taxon>Bacillota</taxon>
        <taxon>Clostridia</taxon>
        <taxon>Eubacteriales</taxon>
        <taxon>Oscillospiraceae</taxon>
        <taxon>Acetivibrio</taxon>
    </lineage>
</organism>
<protein>
    <submittedName>
        <fullName evidence="1">Uncharacterized protein</fullName>
    </submittedName>
</protein>
<reference evidence="1 2" key="2">
    <citation type="journal article" date="2013" name="Biotechnol. Biofuels">
        <title>Global transcriptome analysis of Clostridium thermocellum ATCC 27405 during growth on dilute acid pretreated Populus and switchgrass.</title>
        <authorList>
            <person name="Wilson C.M."/>
            <person name="Rodriguez M.Jr."/>
            <person name="Johnson C.M."/>
            <person name="Martin S.L."/>
            <person name="Chu T.M."/>
            <person name="Wolfinger R.D."/>
            <person name="Hauser L.J."/>
            <person name="Land M.L."/>
            <person name="Klingeman D.M."/>
            <person name="Syed M.H."/>
            <person name="Ragauskas A.J."/>
            <person name="Tschaplinski T.J."/>
            <person name="Mielenz J.R."/>
            <person name="Brown S.D."/>
        </authorList>
    </citation>
    <scope>NUCLEOTIDE SEQUENCE [LARGE SCALE GENOMIC DNA]</scope>
    <source>
        <strain evidence="2">ATCC 27405 / DSM 1237 / JCM 9322 / NBRC 103400 / NCIMB 10682 / NRRL B-4536 / VPI 7372</strain>
    </source>
</reference>
<sequence length="94" mass="10280">MAVSTFYKSQLVETTDALLTKALVNETIEVTQLNITKYADSITVEMALPPDLIVTRIDFLDSEDNIITSITGIEIDTAVTTIFSHNIQFVQGGA</sequence>